<sequence>MFTRFFGHSAAVDSGDARRSLRERYDSWRFRGDIAAIMASLDRLCDRQLDLIGMRREELFEAVSDLMMRAEEQRRIGRDVVELLETAPEDATTPKTVATARADAQAAA</sequence>
<protein>
    <submittedName>
        <fullName evidence="1">Uncharacterized protein</fullName>
    </submittedName>
</protein>
<evidence type="ECO:0000313" key="1">
    <source>
        <dbReference type="EMBL" id="SLN10151.1"/>
    </source>
</evidence>
<keyword evidence="2" id="KW-1185">Reference proteome</keyword>
<name>A0A1X6Y695_9RHOB</name>
<organism evidence="1 2">
    <name type="scientific">Roseivivax jejudonensis</name>
    <dbReference type="NCBI Taxonomy" id="1529041"/>
    <lineage>
        <taxon>Bacteria</taxon>
        <taxon>Pseudomonadati</taxon>
        <taxon>Pseudomonadota</taxon>
        <taxon>Alphaproteobacteria</taxon>
        <taxon>Rhodobacterales</taxon>
        <taxon>Roseobacteraceae</taxon>
        <taxon>Roseivivax</taxon>
    </lineage>
</organism>
<dbReference type="EMBL" id="FWFK01000001">
    <property type="protein sequence ID" value="SLN10151.1"/>
    <property type="molecule type" value="Genomic_DNA"/>
</dbReference>
<dbReference type="OrthoDB" id="7875868at2"/>
<dbReference type="AlphaFoldDB" id="A0A1X6Y695"/>
<dbReference type="Proteomes" id="UP000193570">
    <property type="component" value="Unassembled WGS sequence"/>
</dbReference>
<evidence type="ECO:0000313" key="2">
    <source>
        <dbReference type="Proteomes" id="UP000193570"/>
    </source>
</evidence>
<accession>A0A1X6Y695</accession>
<proteinExistence type="predicted"/>
<reference evidence="1 2" key="1">
    <citation type="submission" date="2017-03" db="EMBL/GenBank/DDBJ databases">
        <authorList>
            <person name="Afonso C.L."/>
            <person name="Miller P.J."/>
            <person name="Scott M.A."/>
            <person name="Spackman E."/>
            <person name="Goraichik I."/>
            <person name="Dimitrov K.M."/>
            <person name="Suarez D.L."/>
            <person name="Swayne D.E."/>
        </authorList>
    </citation>
    <scope>NUCLEOTIDE SEQUENCE [LARGE SCALE GENOMIC DNA]</scope>
    <source>
        <strain evidence="1 2">CECT 8625</strain>
    </source>
</reference>
<gene>
    <name evidence="1" type="ORF">ROJ8625_00185</name>
</gene>
<dbReference type="RefSeq" id="WP_085789972.1">
    <property type="nucleotide sequence ID" value="NZ_FWFK01000001.1"/>
</dbReference>